<feature type="non-terminal residue" evidence="2">
    <location>
        <position position="32"/>
    </location>
</feature>
<reference evidence="2" key="1">
    <citation type="submission" date="2020-02" db="EMBL/GenBank/DDBJ databases">
        <authorList>
            <person name="Meier V. D."/>
        </authorList>
    </citation>
    <scope>NUCLEOTIDE SEQUENCE</scope>
    <source>
        <strain evidence="2">AVDCRST_MAG04</strain>
    </source>
</reference>
<feature type="non-terminal residue" evidence="2">
    <location>
        <position position="1"/>
    </location>
</feature>
<organism evidence="2">
    <name type="scientific">uncultured Acetobacteraceae bacterium</name>
    <dbReference type="NCBI Taxonomy" id="169975"/>
    <lineage>
        <taxon>Bacteria</taxon>
        <taxon>Pseudomonadati</taxon>
        <taxon>Pseudomonadota</taxon>
        <taxon>Alphaproteobacteria</taxon>
        <taxon>Acetobacterales</taxon>
        <taxon>Acetobacteraceae</taxon>
        <taxon>environmental samples</taxon>
    </lineage>
</organism>
<gene>
    <name evidence="2" type="ORF">AVDCRST_MAG04-116</name>
</gene>
<protein>
    <submittedName>
        <fullName evidence="2">Uncharacterized protein</fullName>
    </submittedName>
</protein>
<dbReference type="EMBL" id="CADCTL010000007">
    <property type="protein sequence ID" value="CAA9211062.1"/>
    <property type="molecule type" value="Genomic_DNA"/>
</dbReference>
<proteinExistence type="predicted"/>
<evidence type="ECO:0000256" key="1">
    <source>
        <dbReference type="SAM" id="MobiDB-lite"/>
    </source>
</evidence>
<dbReference type="AlphaFoldDB" id="A0A6J4H1V1"/>
<name>A0A6J4H1V1_9PROT</name>
<accession>A0A6J4H1V1</accession>
<feature type="region of interest" description="Disordered" evidence="1">
    <location>
        <begin position="1"/>
        <end position="32"/>
    </location>
</feature>
<evidence type="ECO:0000313" key="2">
    <source>
        <dbReference type="EMBL" id="CAA9211062.1"/>
    </source>
</evidence>
<sequence>DRVARPGLPRRGQSLDAPGSVPRPPSGLLRAA</sequence>